<sequence>MQEGAPKVHFTEDGGEFTQIGSNLAMIYAEIAPRSPPVRRLSWANLQQRVDRASPAQIVKNAPKRVRAGENRAGIIADSAVSASFTL</sequence>
<keyword evidence="2" id="KW-1185">Reference proteome</keyword>
<proteinExistence type="predicted"/>
<reference evidence="2" key="1">
    <citation type="journal article" date="2019" name="Int. J. Syst. Evol. Microbiol.">
        <title>The Global Catalogue of Microorganisms (GCM) 10K type strain sequencing project: providing services to taxonomists for standard genome sequencing and annotation.</title>
        <authorList>
            <consortium name="The Broad Institute Genomics Platform"/>
            <consortium name="The Broad Institute Genome Sequencing Center for Infectious Disease"/>
            <person name="Wu L."/>
            <person name="Ma J."/>
        </authorList>
    </citation>
    <scope>NUCLEOTIDE SEQUENCE [LARGE SCALE GENOMIC DNA]</scope>
    <source>
        <strain evidence="2">CGMCC 1.10759</strain>
    </source>
</reference>
<name>A0ABV8SSE5_9GAMM</name>
<dbReference type="EMBL" id="JBHSDU010000003">
    <property type="protein sequence ID" value="MFC4309503.1"/>
    <property type="molecule type" value="Genomic_DNA"/>
</dbReference>
<dbReference type="Proteomes" id="UP001595904">
    <property type="component" value="Unassembled WGS sequence"/>
</dbReference>
<gene>
    <name evidence="1" type="ORF">ACFPN2_10475</name>
</gene>
<dbReference type="RefSeq" id="WP_380596552.1">
    <property type="nucleotide sequence ID" value="NZ_JBHSDU010000003.1"/>
</dbReference>
<organism evidence="1 2">
    <name type="scientific">Steroidobacter flavus</name>
    <dbReference type="NCBI Taxonomy" id="1842136"/>
    <lineage>
        <taxon>Bacteria</taxon>
        <taxon>Pseudomonadati</taxon>
        <taxon>Pseudomonadota</taxon>
        <taxon>Gammaproteobacteria</taxon>
        <taxon>Steroidobacterales</taxon>
        <taxon>Steroidobacteraceae</taxon>
        <taxon>Steroidobacter</taxon>
    </lineage>
</organism>
<protein>
    <submittedName>
        <fullName evidence="1">Uncharacterized protein</fullName>
    </submittedName>
</protein>
<accession>A0ABV8SSE5</accession>
<comment type="caution">
    <text evidence="1">The sequence shown here is derived from an EMBL/GenBank/DDBJ whole genome shotgun (WGS) entry which is preliminary data.</text>
</comment>
<evidence type="ECO:0000313" key="1">
    <source>
        <dbReference type="EMBL" id="MFC4309503.1"/>
    </source>
</evidence>
<evidence type="ECO:0000313" key="2">
    <source>
        <dbReference type="Proteomes" id="UP001595904"/>
    </source>
</evidence>